<proteinExistence type="predicted"/>
<name>A0A4U5NMF5_POPAL</name>
<dbReference type="SUPFAM" id="SSF51197">
    <property type="entry name" value="Clavaminate synthase-like"/>
    <property type="match status" value="1"/>
</dbReference>
<protein>
    <submittedName>
        <fullName evidence="1">Uncharacterized protein</fullName>
    </submittedName>
</protein>
<dbReference type="InterPro" id="IPR027443">
    <property type="entry name" value="IPNS-like_sf"/>
</dbReference>
<organism evidence="1">
    <name type="scientific">Populus alba</name>
    <name type="common">White poplar</name>
    <dbReference type="NCBI Taxonomy" id="43335"/>
    <lineage>
        <taxon>Eukaryota</taxon>
        <taxon>Viridiplantae</taxon>
        <taxon>Streptophyta</taxon>
        <taxon>Embryophyta</taxon>
        <taxon>Tracheophyta</taxon>
        <taxon>Spermatophyta</taxon>
        <taxon>Magnoliopsida</taxon>
        <taxon>eudicotyledons</taxon>
        <taxon>Gunneridae</taxon>
        <taxon>Pentapetalae</taxon>
        <taxon>rosids</taxon>
        <taxon>fabids</taxon>
        <taxon>Malpighiales</taxon>
        <taxon>Salicaceae</taxon>
        <taxon>Saliceae</taxon>
        <taxon>Populus</taxon>
    </lineage>
</organism>
<gene>
    <name evidence="1" type="ORF">D5086_0000265540</name>
</gene>
<comment type="caution">
    <text evidence="1">The sequence shown here is derived from an EMBL/GenBank/DDBJ whole genome shotgun (WGS) entry which is preliminary data.</text>
</comment>
<dbReference type="EMBL" id="RCHU01001022">
    <property type="protein sequence ID" value="TKR83783.1"/>
    <property type="molecule type" value="Genomic_DNA"/>
</dbReference>
<sequence length="104" mass="11652">MQAAKEGVLPGGDPWSGNMVLEGMLEEVRGFHEQPTEVKEEHYSREMKRKVKDITMEYSNEACRLAATLFELQSEAPGLKPDNLRGMDCAKGHALLSHYYPACP</sequence>
<evidence type="ECO:0000313" key="1">
    <source>
        <dbReference type="EMBL" id="TKR83783.1"/>
    </source>
</evidence>
<dbReference type="AlphaFoldDB" id="A0A4U5NMF5"/>
<dbReference type="Gene3D" id="2.60.120.330">
    <property type="entry name" value="B-lactam Antibiotic, Isopenicillin N Synthase, Chain"/>
    <property type="match status" value="1"/>
</dbReference>
<accession>A0A4U5NMF5</accession>
<dbReference type="STRING" id="43335.A0A4U5NMF5"/>
<reference evidence="1" key="1">
    <citation type="submission" date="2018-10" db="EMBL/GenBank/DDBJ databases">
        <title>Population genomic analysis revealed the cold adaptation of white poplar.</title>
        <authorList>
            <person name="Liu Y.-J."/>
        </authorList>
    </citation>
    <scope>NUCLEOTIDE SEQUENCE [LARGE SCALE GENOMIC DNA]</scope>
    <source>
        <strain evidence="1">PAL-ZL1</strain>
    </source>
</reference>